<gene>
    <name evidence="2" type="ORF">VOLCADRAFT_92144</name>
</gene>
<protein>
    <submittedName>
        <fullName evidence="2">Uncharacterized protein</fullName>
    </submittedName>
</protein>
<dbReference type="InParanoid" id="D8TYQ6"/>
<evidence type="ECO:0000313" key="3">
    <source>
        <dbReference type="Proteomes" id="UP000001058"/>
    </source>
</evidence>
<feature type="compositionally biased region" description="Low complexity" evidence="1">
    <location>
        <begin position="127"/>
        <end position="146"/>
    </location>
</feature>
<dbReference type="Proteomes" id="UP000001058">
    <property type="component" value="Unassembled WGS sequence"/>
</dbReference>
<organism evidence="3">
    <name type="scientific">Volvox carteri f. nagariensis</name>
    <dbReference type="NCBI Taxonomy" id="3068"/>
    <lineage>
        <taxon>Eukaryota</taxon>
        <taxon>Viridiplantae</taxon>
        <taxon>Chlorophyta</taxon>
        <taxon>core chlorophytes</taxon>
        <taxon>Chlorophyceae</taxon>
        <taxon>CS clade</taxon>
        <taxon>Chlamydomonadales</taxon>
        <taxon>Volvocaceae</taxon>
        <taxon>Volvox</taxon>
    </lineage>
</organism>
<dbReference type="RefSeq" id="XP_002951543.1">
    <property type="nucleotide sequence ID" value="XM_002951497.1"/>
</dbReference>
<dbReference type="EMBL" id="GL378345">
    <property type="protein sequence ID" value="EFJ47354.1"/>
    <property type="molecule type" value="Genomic_DNA"/>
</dbReference>
<reference evidence="2 3" key="1">
    <citation type="journal article" date="2010" name="Science">
        <title>Genomic analysis of organismal complexity in the multicellular green alga Volvox carteri.</title>
        <authorList>
            <person name="Prochnik S.E."/>
            <person name="Umen J."/>
            <person name="Nedelcu A.M."/>
            <person name="Hallmann A."/>
            <person name="Miller S.M."/>
            <person name="Nishii I."/>
            <person name="Ferris P."/>
            <person name="Kuo A."/>
            <person name="Mitros T."/>
            <person name="Fritz-Laylin L.K."/>
            <person name="Hellsten U."/>
            <person name="Chapman J."/>
            <person name="Simakov O."/>
            <person name="Rensing S.A."/>
            <person name="Terry A."/>
            <person name="Pangilinan J."/>
            <person name="Kapitonov V."/>
            <person name="Jurka J."/>
            <person name="Salamov A."/>
            <person name="Shapiro H."/>
            <person name="Schmutz J."/>
            <person name="Grimwood J."/>
            <person name="Lindquist E."/>
            <person name="Lucas S."/>
            <person name="Grigoriev I.V."/>
            <person name="Schmitt R."/>
            <person name="Kirk D."/>
            <person name="Rokhsar D.S."/>
        </authorList>
    </citation>
    <scope>NUCLEOTIDE SEQUENCE [LARGE SCALE GENOMIC DNA]</scope>
    <source>
        <strain evidence="3">f. Nagariensis / Eve</strain>
    </source>
</reference>
<proteinExistence type="predicted"/>
<name>D8TYQ6_VOLCA</name>
<sequence length="177" mass="18523">MGQGGHGLHCCIMEYHAQYDLVMFRIFMSSSNGRCVRHGDSWQQLHALSPSSSFKGDWLVLPPPPSESHLRDAAVLEATGAAAAAAAEVAAAAAASPLSKKYPSRADSMRIVAKAFADVAKAYADAGTADDSADTADTNHTTNGANIRMLGTGPRLLYPDPQPPSLALPNEPPVPGL</sequence>
<evidence type="ECO:0000313" key="2">
    <source>
        <dbReference type="EMBL" id="EFJ47354.1"/>
    </source>
</evidence>
<dbReference type="KEGG" id="vcn:VOLCADRAFT_92144"/>
<accession>D8TYQ6</accession>
<evidence type="ECO:0000256" key="1">
    <source>
        <dbReference type="SAM" id="MobiDB-lite"/>
    </source>
</evidence>
<feature type="region of interest" description="Disordered" evidence="1">
    <location>
        <begin position="127"/>
        <end position="177"/>
    </location>
</feature>
<dbReference type="GeneID" id="9615708"/>
<keyword evidence="3" id="KW-1185">Reference proteome</keyword>
<dbReference type="eggNOG" id="ENOG502SUYQ">
    <property type="taxonomic scope" value="Eukaryota"/>
</dbReference>
<feature type="compositionally biased region" description="Pro residues" evidence="1">
    <location>
        <begin position="160"/>
        <end position="177"/>
    </location>
</feature>
<dbReference type="AlphaFoldDB" id="D8TYQ6"/>